<dbReference type="PANTHER" id="PTHR30075:SF2">
    <property type="entry name" value="GLYCINE--TRNA LIGASE, CHLOROPLASTIC_MITOCHONDRIAL 2"/>
    <property type="match status" value="1"/>
</dbReference>
<accession>A0ABU5ZG62</accession>
<keyword evidence="2 8" id="KW-0436">Ligase</keyword>
<dbReference type="InterPro" id="IPR015944">
    <property type="entry name" value="Gly-tRNA-synth_bsu"/>
</dbReference>
<organism evidence="9 10">
    <name type="scientific">Ferviditalea candida</name>
    <dbReference type="NCBI Taxonomy" id="3108399"/>
    <lineage>
        <taxon>Bacteria</taxon>
        <taxon>Bacillati</taxon>
        <taxon>Bacillota</taxon>
        <taxon>Bacilli</taxon>
        <taxon>Bacillales</taxon>
        <taxon>Paenibacillaceae</taxon>
        <taxon>Ferviditalea</taxon>
    </lineage>
</organism>
<comment type="catalytic activity">
    <reaction evidence="7 8">
        <text>tRNA(Gly) + glycine + ATP = glycyl-tRNA(Gly) + AMP + diphosphate</text>
        <dbReference type="Rhea" id="RHEA:16013"/>
        <dbReference type="Rhea" id="RHEA-COMP:9664"/>
        <dbReference type="Rhea" id="RHEA-COMP:9683"/>
        <dbReference type="ChEBI" id="CHEBI:30616"/>
        <dbReference type="ChEBI" id="CHEBI:33019"/>
        <dbReference type="ChEBI" id="CHEBI:57305"/>
        <dbReference type="ChEBI" id="CHEBI:78442"/>
        <dbReference type="ChEBI" id="CHEBI:78522"/>
        <dbReference type="ChEBI" id="CHEBI:456215"/>
        <dbReference type="EC" id="6.1.1.14"/>
    </reaction>
</comment>
<keyword evidence="10" id="KW-1185">Reference proteome</keyword>
<dbReference type="GO" id="GO:0004820">
    <property type="term" value="F:glycine-tRNA ligase activity"/>
    <property type="evidence" value="ECO:0007669"/>
    <property type="project" value="UniProtKB-EC"/>
</dbReference>
<comment type="subunit">
    <text evidence="8">Tetramer of two alpha and two beta subunits.</text>
</comment>
<comment type="subcellular location">
    <subcellularLocation>
        <location evidence="8">Cytoplasm</location>
    </subcellularLocation>
</comment>
<keyword evidence="5 8" id="KW-0648">Protein biosynthesis</keyword>
<evidence type="ECO:0000256" key="1">
    <source>
        <dbReference type="ARBA" id="ARBA00008226"/>
    </source>
</evidence>
<name>A0ABU5ZG62_9BACL</name>
<sequence length="691" mass="77841">MAKHLLFEIGMEEIPARFIRGAVELLQQKVEKWLNDSRIAYGKAEAFATPRRIAVSVSDVAEKQEDLQDEVKGPSKKIALDEQGNWSKAALGFARSQDVNPEQLFFKELSGVEYVHAVKSKKGVPAEELFGDGLKEIVQSMAFPKNMRWGSHDLRFVRPIRWIVALFGEQIIPLEITGVRSGRMTKGHRFLGQDVSIPSASEYAAKLREQFVIADMGERASLIAGQIEGLAKQKGWHVSMKEDLLEEVLFLVEYPTVLYGTFDPDFLNIPQEVLITSMREHQRYFPVMDGNGKLLPYFITVRNGNDVSLDQVAKGNEKVLRARLSDAKFFYQEDQKMKIDAALARLETIVFHEELGTLGDKVRRIGRIAEEIAGILRSEEQTLQDVRRTAAICKFDLVTLMVYEFPELQGIMGEDYARKAGEKEAVARAIFEHYQPRFSGDAVPASLVGSIVSMADKIDTIAACFSIGIIPTGSQDPYALRRQAAGIVQILHAHRLPIRLADLFDTALSVLEQAGLLKRERNEIMKDLMDFFALRVKNIFPDTVRYDIVDAVMSGGFDDVSSVVRRGEALMDAVNGGEFKSAVDSFVRVGNLAAKADESREIDSALFQQVEEHVLHDAWRSMRDAYLGRLANFEESQALERLSSLKEPIRQYFDAVMVMVDDDALRRARLALLRGIADDIRRFADFQKIVW</sequence>
<dbReference type="EC" id="6.1.1.14" evidence="8"/>
<evidence type="ECO:0000256" key="7">
    <source>
        <dbReference type="ARBA" id="ARBA00047937"/>
    </source>
</evidence>
<comment type="caution">
    <text evidence="9">The sequence shown here is derived from an EMBL/GenBank/DDBJ whole genome shotgun (WGS) entry which is preliminary data.</text>
</comment>
<keyword evidence="6 8" id="KW-0030">Aminoacyl-tRNA synthetase</keyword>
<dbReference type="HAMAP" id="MF_00255">
    <property type="entry name" value="Gly_tRNA_synth_beta"/>
    <property type="match status" value="1"/>
</dbReference>
<reference evidence="9" key="1">
    <citation type="submission" date="2023-12" db="EMBL/GenBank/DDBJ databases">
        <title>Fervidustalea candida gen. nov., sp. nov., a novel member of the family Paenibacillaceae isolated from a geothermal area.</title>
        <authorList>
            <person name="Li W.-J."/>
            <person name="Jiao J.-Y."/>
            <person name="Chen Y."/>
        </authorList>
    </citation>
    <scope>NUCLEOTIDE SEQUENCE</scope>
    <source>
        <strain evidence="9">SYSU GA230002</strain>
    </source>
</reference>
<evidence type="ECO:0000256" key="5">
    <source>
        <dbReference type="ARBA" id="ARBA00022917"/>
    </source>
</evidence>
<comment type="similarity">
    <text evidence="1 8">Belongs to the class-II aminoacyl-tRNA synthetase family.</text>
</comment>
<proteinExistence type="inferred from homology"/>
<dbReference type="InterPro" id="IPR006194">
    <property type="entry name" value="Gly-tRNA-synth_heterodimer"/>
</dbReference>
<protein>
    <recommendedName>
        <fullName evidence="8">Glycine--tRNA ligase beta subunit</fullName>
        <ecNumber evidence="8">6.1.1.14</ecNumber>
    </recommendedName>
    <alternativeName>
        <fullName evidence="8">Glycyl-tRNA synthetase beta subunit</fullName>
        <shortName evidence="8">GlyRS</shortName>
    </alternativeName>
</protein>
<evidence type="ECO:0000256" key="2">
    <source>
        <dbReference type="ARBA" id="ARBA00022598"/>
    </source>
</evidence>
<dbReference type="Pfam" id="PF02092">
    <property type="entry name" value="tRNA_synt_2f"/>
    <property type="match status" value="1"/>
</dbReference>
<evidence type="ECO:0000256" key="6">
    <source>
        <dbReference type="ARBA" id="ARBA00023146"/>
    </source>
</evidence>
<keyword evidence="8" id="KW-0963">Cytoplasm</keyword>
<dbReference type="PANTHER" id="PTHR30075">
    <property type="entry name" value="GLYCYL-TRNA SYNTHETASE"/>
    <property type="match status" value="1"/>
</dbReference>
<dbReference type="RefSeq" id="WP_371752795.1">
    <property type="nucleotide sequence ID" value="NZ_JAYJLD010000003.1"/>
</dbReference>
<evidence type="ECO:0000256" key="4">
    <source>
        <dbReference type="ARBA" id="ARBA00022840"/>
    </source>
</evidence>
<evidence type="ECO:0000256" key="8">
    <source>
        <dbReference type="HAMAP-Rule" id="MF_00255"/>
    </source>
</evidence>
<dbReference type="SUPFAM" id="SSF109604">
    <property type="entry name" value="HD-domain/PDEase-like"/>
    <property type="match status" value="1"/>
</dbReference>
<keyword evidence="3 8" id="KW-0547">Nucleotide-binding</keyword>
<dbReference type="NCBIfam" id="TIGR00211">
    <property type="entry name" value="glyS"/>
    <property type="match status" value="1"/>
</dbReference>
<evidence type="ECO:0000313" key="9">
    <source>
        <dbReference type="EMBL" id="MEB3100681.1"/>
    </source>
</evidence>
<dbReference type="PRINTS" id="PR01045">
    <property type="entry name" value="TRNASYNTHGB"/>
</dbReference>
<dbReference type="PROSITE" id="PS50861">
    <property type="entry name" value="AA_TRNA_LIGASE_II_GLYAB"/>
    <property type="match status" value="1"/>
</dbReference>
<dbReference type="EMBL" id="JAYJLD010000003">
    <property type="protein sequence ID" value="MEB3100681.1"/>
    <property type="molecule type" value="Genomic_DNA"/>
</dbReference>
<evidence type="ECO:0000313" key="10">
    <source>
        <dbReference type="Proteomes" id="UP001310386"/>
    </source>
</evidence>
<dbReference type="Proteomes" id="UP001310386">
    <property type="component" value="Unassembled WGS sequence"/>
</dbReference>
<gene>
    <name evidence="8 9" type="primary">glyS</name>
    <name evidence="9" type="ORF">VF724_03305</name>
</gene>
<evidence type="ECO:0000256" key="3">
    <source>
        <dbReference type="ARBA" id="ARBA00022741"/>
    </source>
</evidence>
<keyword evidence="4 8" id="KW-0067">ATP-binding</keyword>